<dbReference type="InterPro" id="IPR001338">
    <property type="entry name" value="Class_I_Hydrophobin"/>
</dbReference>
<feature type="chain" id="PRO_5013985088" description="Hydrophobin" evidence="2">
    <location>
        <begin position="19"/>
        <end position="133"/>
    </location>
</feature>
<dbReference type="InParanoid" id="C4JLX2"/>
<organism evidence="3 4">
    <name type="scientific">Uncinocarpus reesii (strain UAMH 1704)</name>
    <dbReference type="NCBI Taxonomy" id="336963"/>
    <lineage>
        <taxon>Eukaryota</taxon>
        <taxon>Fungi</taxon>
        <taxon>Dikarya</taxon>
        <taxon>Ascomycota</taxon>
        <taxon>Pezizomycotina</taxon>
        <taxon>Eurotiomycetes</taxon>
        <taxon>Eurotiomycetidae</taxon>
        <taxon>Onygenales</taxon>
        <taxon>Onygenaceae</taxon>
        <taxon>Uncinocarpus</taxon>
    </lineage>
</organism>
<reference evidence="4" key="1">
    <citation type="journal article" date="2009" name="Genome Res.">
        <title>Comparative genomic analyses of the human fungal pathogens Coccidioides and their relatives.</title>
        <authorList>
            <person name="Sharpton T.J."/>
            <person name="Stajich J.E."/>
            <person name="Rounsley S.D."/>
            <person name="Gardner M.J."/>
            <person name="Wortman J.R."/>
            <person name="Jordar V.S."/>
            <person name="Maiti R."/>
            <person name="Kodira C.D."/>
            <person name="Neafsey D.E."/>
            <person name="Zeng Q."/>
            <person name="Hung C.-Y."/>
            <person name="McMahan C."/>
            <person name="Muszewska A."/>
            <person name="Grynberg M."/>
            <person name="Mandel M.A."/>
            <person name="Kellner E.M."/>
            <person name="Barker B.M."/>
            <person name="Galgiani J.N."/>
            <person name="Orbach M.J."/>
            <person name="Kirkland T.N."/>
            <person name="Cole G.T."/>
            <person name="Henn M.R."/>
            <person name="Birren B.W."/>
            <person name="Taylor J.W."/>
        </authorList>
    </citation>
    <scope>NUCLEOTIDE SEQUENCE [LARGE SCALE GENOMIC DNA]</scope>
    <source>
        <strain evidence="4">UAMH 1704</strain>
    </source>
</reference>
<evidence type="ECO:0000313" key="3">
    <source>
        <dbReference type="EMBL" id="EEP78984.1"/>
    </source>
</evidence>
<dbReference type="eggNOG" id="ENOG502T10M">
    <property type="taxonomic scope" value="Eukaryota"/>
</dbReference>
<dbReference type="OrthoDB" id="4225815at2759"/>
<protein>
    <recommendedName>
        <fullName evidence="2">Hydrophobin</fullName>
    </recommendedName>
</protein>
<evidence type="ECO:0000313" key="4">
    <source>
        <dbReference type="Proteomes" id="UP000002058"/>
    </source>
</evidence>
<evidence type="ECO:0000256" key="1">
    <source>
        <dbReference type="ARBA" id="ARBA00023157"/>
    </source>
</evidence>
<dbReference type="RefSeq" id="XP_002544313.1">
    <property type="nucleotide sequence ID" value="XM_002544267.1"/>
</dbReference>
<dbReference type="Pfam" id="PF01185">
    <property type="entry name" value="Hydrophobin"/>
    <property type="match status" value="1"/>
</dbReference>
<dbReference type="SMART" id="SM00075">
    <property type="entry name" value="HYDRO"/>
    <property type="match status" value="1"/>
</dbReference>
<feature type="signal peptide" evidence="2">
    <location>
        <begin position="1"/>
        <end position="18"/>
    </location>
</feature>
<name>C4JLX2_UNCRE</name>
<sequence>MKFFYTASFFALATAASCAPNYASKPAVNQKIAAQCGNENLSCCNKQINKVDATGADTDFGVLNGIVKNLNIQDISVFDQCSKLNIPIGVLGAGLSDFLNQKCKQTAACCQNVNSEANGAVAVAVPCIPLNVL</sequence>
<gene>
    <name evidence="3" type="ORF">UREG_03830</name>
</gene>
<keyword evidence="2" id="KW-0134">Cell wall</keyword>
<dbReference type="STRING" id="336963.C4JLX2"/>
<dbReference type="KEGG" id="ure:UREG_03830"/>
<dbReference type="GO" id="GO:0009277">
    <property type="term" value="C:fungal-type cell wall"/>
    <property type="evidence" value="ECO:0007669"/>
    <property type="project" value="InterPro"/>
</dbReference>
<dbReference type="GeneID" id="8441427"/>
<dbReference type="HOGENOM" id="CLU_106380_1_0_1"/>
<keyword evidence="4" id="KW-1185">Reference proteome</keyword>
<keyword evidence="1 2" id="KW-1015">Disulfide bond</keyword>
<dbReference type="CDD" id="cd23507">
    <property type="entry name" value="hydrophobin_I"/>
    <property type="match status" value="1"/>
</dbReference>
<proteinExistence type="inferred from homology"/>
<dbReference type="VEuPathDB" id="FungiDB:UREG_03830"/>
<dbReference type="Proteomes" id="UP000002058">
    <property type="component" value="Unassembled WGS sequence"/>
</dbReference>
<dbReference type="PROSITE" id="PS51257">
    <property type="entry name" value="PROKAR_LIPOPROTEIN"/>
    <property type="match status" value="1"/>
</dbReference>
<dbReference type="EMBL" id="CH476616">
    <property type="protein sequence ID" value="EEP78984.1"/>
    <property type="molecule type" value="Genomic_DNA"/>
</dbReference>
<keyword evidence="2" id="KW-0732">Signal</keyword>
<keyword evidence="2" id="KW-0964">Secreted</keyword>
<evidence type="ECO:0000256" key="2">
    <source>
        <dbReference type="RuleBase" id="RU365009"/>
    </source>
</evidence>
<dbReference type="AlphaFoldDB" id="C4JLX2"/>
<dbReference type="OMA" id="GAHMSCC"/>
<dbReference type="GO" id="GO:0005199">
    <property type="term" value="F:structural constituent of cell wall"/>
    <property type="evidence" value="ECO:0007669"/>
    <property type="project" value="InterPro"/>
</dbReference>
<accession>C4JLX2</accession>
<comment type="subcellular location">
    <subcellularLocation>
        <location evidence="2">Secreted</location>
        <location evidence="2">Cell wall</location>
    </subcellularLocation>
</comment>
<comment type="similarity">
    <text evidence="2">Belongs to the fungal hydrophobin family.</text>
</comment>